<dbReference type="InterPro" id="IPR029016">
    <property type="entry name" value="GAF-like_dom_sf"/>
</dbReference>
<evidence type="ECO:0000313" key="3">
    <source>
        <dbReference type="EMBL" id="OXS74524.1"/>
    </source>
</evidence>
<dbReference type="CDD" id="cd01948">
    <property type="entry name" value="EAL"/>
    <property type="match status" value="1"/>
</dbReference>
<dbReference type="Gene3D" id="3.20.20.450">
    <property type="entry name" value="EAL domain"/>
    <property type="match status" value="1"/>
</dbReference>
<dbReference type="Pfam" id="PF01590">
    <property type="entry name" value="GAF"/>
    <property type="match status" value="1"/>
</dbReference>
<dbReference type="PANTHER" id="PTHR44757:SF2">
    <property type="entry name" value="BIOFILM ARCHITECTURE MAINTENANCE PROTEIN MBAA"/>
    <property type="match status" value="1"/>
</dbReference>
<organism evidence="4 5">
    <name type="scientific">Domibacillus enclensis</name>
    <dbReference type="NCBI Taxonomy" id="1017273"/>
    <lineage>
        <taxon>Bacteria</taxon>
        <taxon>Bacillati</taxon>
        <taxon>Bacillota</taxon>
        <taxon>Bacilli</taxon>
        <taxon>Bacillales</taxon>
        <taxon>Bacillaceae</taxon>
        <taxon>Domibacillus</taxon>
    </lineage>
</organism>
<feature type="domain" description="GGDEF" evidence="2">
    <location>
        <begin position="203"/>
        <end position="337"/>
    </location>
</feature>
<dbReference type="SUPFAM" id="SSF55073">
    <property type="entry name" value="Nucleotide cyclase"/>
    <property type="match status" value="1"/>
</dbReference>
<dbReference type="InterPro" id="IPR000160">
    <property type="entry name" value="GGDEF_dom"/>
</dbReference>
<dbReference type="InterPro" id="IPR035919">
    <property type="entry name" value="EAL_sf"/>
</dbReference>
<evidence type="ECO:0000259" key="2">
    <source>
        <dbReference type="PROSITE" id="PS50887"/>
    </source>
</evidence>
<reference evidence="4 5" key="1">
    <citation type="submission" date="2017-01" db="EMBL/GenBank/DDBJ databases">
        <authorList>
            <person name="Mah S.A."/>
            <person name="Swanson W.J."/>
            <person name="Moy G.W."/>
            <person name="Vacquier V.D."/>
        </authorList>
    </citation>
    <scope>NUCLEOTIDE SEQUENCE [LARGE SCALE GENOMIC DNA]</scope>
    <source>
        <strain evidence="4 5">NIO-1016</strain>
    </source>
</reference>
<evidence type="ECO:0000313" key="4">
    <source>
        <dbReference type="EMBL" id="SIR54002.1"/>
    </source>
</evidence>
<gene>
    <name evidence="3" type="ORF">B1B05_16670</name>
    <name evidence="4" type="ORF">SAMN05443094_11042</name>
</gene>
<dbReference type="Pfam" id="PF00563">
    <property type="entry name" value="EAL"/>
    <property type="match status" value="1"/>
</dbReference>
<dbReference type="FunFam" id="3.20.20.450:FF:000001">
    <property type="entry name" value="Cyclic di-GMP phosphodiesterase yahA"/>
    <property type="match status" value="1"/>
</dbReference>
<dbReference type="CDD" id="cd01949">
    <property type="entry name" value="GGDEF"/>
    <property type="match status" value="1"/>
</dbReference>
<reference evidence="6" key="2">
    <citation type="submission" date="2017-03" db="EMBL/GenBank/DDBJ databases">
        <title>Bacillus sp. V-88(T) DSM27956, whole genome shotgun sequencing project.</title>
        <authorList>
            <person name="Dastager S.G."/>
            <person name="Neurgaonkar P.S."/>
            <person name="Dharne M.S."/>
        </authorList>
    </citation>
    <scope>NUCLEOTIDE SEQUENCE [LARGE SCALE GENOMIC DNA]</scope>
    <source>
        <strain evidence="6">DSM 25145</strain>
    </source>
</reference>
<dbReference type="SMART" id="SM00267">
    <property type="entry name" value="GGDEF"/>
    <property type="match status" value="1"/>
</dbReference>
<keyword evidence="6" id="KW-1185">Reference proteome</keyword>
<dbReference type="AlphaFoldDB" id="A0A1N7BRS6"/>
<dbReference type="SUPFAM" id="SSF55781">
    <property type="entry name" value="GAF domain-like"/>
    <property type="match status" value="1"/>
</dbReference>
<dbReference type="Proteomes" id="UP000215545">
    <property type="component" value="Unassembled WGS sequence"/>
</dbReference>
<dbReference type="OrthoDB" id="9759607at2"/>
<dbReference type="Gene3D" id="3.30.450.40">
    <property type="match status" value="1"/>
</dbReference>
<dbReference type="SMART" id="SM00052">
    <property type="entry name" value="EAL"/>
    <property type="match status" value="1"/>
</dbReference>
<name>A0A1N7BRS6_9BACI</name>
<evidence type="ECO:0000313" key="6">
    <source>
        <dbReference type="Proteomes" id="UP000215545"/>
    </source>
</evidence>
<dbReference type="Gene3D" id="3.30.70.270">
    <property type="match status" value="1"/>
</dbReference>
<dbReference type="InterPro" id="IPR003018">
    <property type="entry name" value="GAF"/>
</dbReference>
<dbReference type="Pfam" id="PF00990">
    <property type="entry name" value="GGDEF"/>
    <property type="match status" value="1"/>
</dbReference>
<proteinExistence type="predicted"/>
<dbReference type="PROSITE" id="PS50887">
    <property type="entry name" value="GGDEF"/>
    <property type="match status" value="1"/>
</dbReference>
<dbReference type="InterPro" id="IPR029787">
    <property type="entry name" value="Nucleotide_cyclase"/>
</dbReference>
<dbReference type="InterPro" id="IPR043128">
    <property type="entry name" value="Rev_trsase/Diguanyl_cyclase"/>
</dbReference>
<reference evidence="3" key="3">
    <citation type="submission" date="2017-03" db="EMBL/GenBank/DDBJ databases">
        <authorList>
            <person name="Dastager S.G."/>
            <person name="Neurgaonkar P.S."/>
            <person name="Dharne M.S."/>
        </authorList>
    </citation>
    <scope>NUCLEOTIDE SEQUENCE</scope>
    <source>
        <strain evidence="3">DSM 25145</strain>
    </source>
</reference>
<evidence type="ECO:0000259" key="1">
    <source>
        <dbReference type="PROSITE" id="PS50883"/>
    </source>
</evidence>
<dbReference type="PROSITE" id="PS50883">
    <property type="entry name" value="EAL"/>
    <property type="match status" value="1"/>
</dbReference>
<dbReference type="NCBIfam" id="TIGR00254">
    <property type="entry name" value="GGDEF"/>
    <property type="match status" value="1"/>
</dbReference>
<feature type="domain" description="EAL" evidence="1">
    <location>
        <begin position="345"/>
        <end position="596"/>
    </location>
</feature>
<protein>
    <submittedName>
        <fullName evidence="4">Diguanylate cyclase (GGDEF) domain-containing protein</fullName>
    </submittedName>
    <submittedName>
        <fullName evidence="3">Sensor domain-containing phosphodiesterase</fullName>
    </submittedName>
</protein>
<dbReference type="RefSeq" id="WP_045852322.1">
    <property type="nucleotide sequence ID" value="NZ_FTLX01000010.1"/>
</dbReference>
<dbReference type="EMBL" id="MWSK01000010">
    <property type="protein sequence ID" value="OXS74524.1"/>
    <property type="molecule type" value="Genomic_DNA"/>
</dbReference>
<dbReference type="SUPFAM" id="SSF141868">
    <property type="entry name" value="EAL domain-like"/>
    <property type="match status" value="1"/>
</dbReference>
<evidence type="ECO:0000313" key="5">
    <source>
        <dbReference type="Proteomes" id="UP000186385"/>
    </source>
</evidence>
<dbReference type="EMBL" id="FTLX01000010">
    <property type="protein sequence ID" value="SIR54002.1"/>
    <property type="molecule type" value="Genomic_DNA"/>
</dbReference>
<sequence length="596" mass="67632">MSEHQLSVESKAAALLIRLANVAEQQGNEAFLDILVAEIADILQVATVLVGEITPDHKEVHVASMCHNNEVIKGVTYKLQATPCENVLSRQACFFPQKIQSLFPEDRMLSDIRAESYLGRPLFDRDGQIIGLIAVLDSKPMETDQVIGAIFKLFANQTANELIRIRMEQKLTHLAQNDSLTGWMERHHFYDLLEEELDLHNPNDYVLFFINIDNFRLINEAVGHLLGDQVLRQFSSRLRTVFQKENVILCRYSGDEFAVFLKVTEKTPAVGQLVDQLSSQIKMPMLIQDQISYITASIGISCYPQDASGGTLLVHRAEMAMKKAKERGKNNLVFFTEDIVDDRQRFSLKNELYEAITKRQFYLVYQPKWSWEGVVTGFEALIRWQHPTRGMVPPDEFIPLAEETGLINLLGDWVLKEACRQIREWNIAGIRDVTVAVNMSAVQFAKETILTDICAAVEEHHILYSSLIIEITEGMAMQNPDWTVSMINALQKRGIRVHLDDFGTGFSSLNYLSRFPVDAIKIDRSFVQNIGVDKRDTSIVNALLSIVSSLQLNVVAEGVETKEQAEYLIRHGCREMQGFYYSKPLPPKEAIAFCEK</sequence>
<dbReference type="InterPro" id="IPR001633">
    <property type="entry name" value="EAL_dom"/>
</dbReference>
<accession>A0A1N7BRS6</accession>
<dbReference type="PANTHER" id="PTHR44757">
    <property type="entry name" value="DIGUANYLATE CYCLASE DGCP"/>
    <property type="match status" value="1"/>
</dbReference>
<dbReference type="Proteomes" id="UP000186385">
    <property type="component" value="Unassembled WGS sequence"/>
</dbReference>
<dbReference type="InterPro" id="IPR052155">
    <property type="entry name" value="Biofilm_reg_signaling"/>
</dbReference>
<dbReference type="STRING" id="1017273.SAMN05443094_11042"/>